<keyword evidence="1" id="KW-0472">Membrane</keyword>
<feature type="transmembrane region" description="Helical" evidence="1">
    <location>
        <begin position="47"/>
        <end position="73"/>
    </location>
</feature>
<dbReference type="OrthoDB" id="10012363at2759"/>
<dbReference type="AlphaFoldDB" id="A0A5B7D1X4"/>
<keyword evidence="1" id="KW-1133">Transmembrane helix</keyword>
<evidence type="ECO:0000313" key="2">
    <source>
        <dbReference type="EMBL" id="MPC15650.1"/>
    </source>
</evidence>
<dbReference type="EMBL" id="VSRR010000444">
    <property type="protein sequence ID" value="MPC15650.1"/>
    <property type="molecule type" value="Genomic_DNA"/>
</dbReference>
<protein>
    <submittedName>
        <fullName evidence="2">Uncharacterized protein</fullName>
    </submittedName>
</protein>
<evidence type="ECO:0000256" key="1">
    <source>
        <dbReference type="SAM" id="Phobius"/>
    </source>
</evidence>
<evidence type="ECO:0000313" key="3">
    <source>
        <dbReference type="Proteomes" id="UP000324222"/>
    </source>
</evidence>
<reference evidence="2 3" key="1">
    <citation type="submission" date="2019-05" db="EMBL/GenBank/DDBJ databases">
        <title>Another draft genome of Portunus trituberculatus and its Hox gene families provides insights of decapod evolution.</title>
        <authorList>
            <person name="Jeong J.-H."/>
            <person name="Song I."/>
            <person name="Kim S."/>
            <person name="Choi T."/>
            <person name="Kim D."/>
            <person name="Ryu S."/>
            <person name="Kim W."/>
        </authorList>
    </citation>
    <scope>NUCLEOTIDE SEQUENCE [LARGE SCALE GENOMIC DNA]</scope>
    <source>
        <tissue evidence="2">Muscle</tissue>
    </source>
</reference>
<sequence length="83" mass="8980">MASPLVAAMQVSPSLSSLVEVLARPWVRHMEYEEGIAEADDPVGHLMTALGLPLCSVVALLHHHILNAVLVALMTTVTWRALK</sequence>
<name>A0A5B7D1X4_PORTR</name>
<proteinExistence type="predicted"/>
<gene>
    <name evidence="2" type="ORF">E2C01_008449</name>
</gene>
<keyword evidence="1" id="KW-0812">Transmembrane</keyword>
<accession>A0A5B7D1X4</accession>
<dbReference type="Proteomes" id="UP000324222">
    <property type="component" value="Unassembled WGS sequence"/>
</dbReference>
<comment type="caution">
    <text evidence="2">The sequence shown here is derived from an EMBL/GenBank/DDBJ whole genome shotgun (WGS) entry which is preliminary data.</text>
</comment>
<organism evidence="2 3">
    <name type="scientific">Portunus trituberculatus</name>
    <name type="common">Swimming crab</name>
    <name type="synonym">Neptunus trituberculatus</name>
    <dbReference type="NCBI Taxonomy" id="210409"/>
    <lineage>
        <taxon>Eukaryota</taxon>
        <taxon>Metazoa</taxon>
        <taxon>Ecdysozoa</taxon>
        <taxon>Arthropoda</taxon>
        <taxon>Crustacea</taxon>
        <taxon>Multicrustacea</taxon>
        <taxon>Malacostraca</taxon>
        <taxon>Eumalacostraca</taxon>
        <taxon>Eucarida</taxon>
        <taxon>Decapoda</taxon>
        <taxon>Pleocyemata</taxon>
        <taxon>Brachyura</taxon>
        <taxon>Eubrachyura</taxon>
        <taxon>Portunoidea</taxon>
        <taxon>Portunidae</taxon>
        <taxon>Portuninae</taxon>
        <taxon>Portunus</taxon>
    </lineage>
</organism>
<keyword evidence="3" id="KW-1185">Reference proteome</keyword>